<evidence type="ECO:0000313" key="1">
    <source>
        <dbReference type="EMBL" id="RIV20508.1"/>
    </source>
</evidence>
<organism evidence="1 2">
    <name type="scientific">Fibrisoma montanum</name>
    <dbReference type="NCBI Taxonomy" id="2305895"/>
    <lineage>
        <taxon>Bacteria</taxon>
        <taxon>Pseudomonadati</taxon>
        <taxon>Bacteroidota</taxon>
        <taxon>Cytophagia</taxon>
        <taxon>Cytophagales</taxon>
        <taxon>Spirosomataceae</taxon>
        <taxon>Fibrisoma</taxon>
    </lineage>
</organism>
<name>A0A418M423_9BACT</name>
<gene>
    <name evidence="1" type="ORF">DYU11_20910</name>
</gene>
<protein>
    <submittedName>
        <fullName evidence="1">Uncharacterized protein</fullName>
    </submittedName>
</protein>
<dbReference type="Proteomes" id="UP000283523">
    <property type="component" value="Unassembled WGS sequence"/>
</dbReference>
<dbReference type="AlphaFoldDB" id="A0A418M423"/>
<reference evidence="1 2" key="1">
    <citation type="submission" date="2018-08" db="EMBL/GenBank/DDBJ databases">
        <title>Fibrisoma montanum sp. nov., isolated from Danxia mountain soil.</title>
        <authorList>
            <person name="Huang Y."/>
        </authorList>
    </citation>
    <scope>NUCLEOTIDE SEQUENCE [LARGE SCALE GENOMIC DNA]</scope>
    <source>
        <strain evidence="1 2">HYT19</strain>
    </source>
</reference>
<proteinExistence type="predicted"/>
<comment type="caution">
    <text evidence="1">The sequence shown here is derived from an EMBL/GenBank/DDBJ whole genome shotgun (WGS) entry which is preliminary data.</text>
</comment>
<dbReference type="EMBL" id="QXED01000006">
    <property type="protein sequence ID" value="RIV20508.1"/>
    <property type="molecule type" value="Genomic_DNA"/>
</dbReference>
<evidence type="ECO:0000313" key="2">
    <source>
        <dbReference type="Proteomes" id="UP000283523"/>
    </source>
</evidence>
<keyword evidence="2" id="KW-1185">Reference proteome</keyword>
<sequence length="169" mass="18788">MTVGESDFSLVMSALSSTPVKSLNQNHYLFLKITAVDTTLFYARIHPDRGYDVPEDALLQLKLYGRKSADEDKIVDLLLVKGYHTRQGPLLASARIDAPTARLLQQQRIGVLRINKVSTNESDMVTDDWYPMADFGRAFTKGAGMLFATPFTATPKAVPTPKQIAKKKK</sequence>
<accession>A0A418M423</accession>